<keyword evidence="5" id="KW-0472">Membrane</keyword>
<gene>
    <name evidence="7" type="ORF">J5N97_008512</name>
</gene>
<evidence type="ECO:0000256" key="4">
    <source>
        <dbReference type="SAM" id="MobiDB-lite"/>
    </source>
</evidence>
<dbReference type="AlphaFoldDB" id="A0A9D5CWG5"/>
<keyword evidence="5" id="KW-0812">Transmembrane</keyword>
<feature type="transmembrane region" description="Helical" evidence="5">
    <location>
        <begin position="564"/>
        <end position="582"/>
    </location>
</feature>
<evidence type="ECO:0000256" key="5">
    <source>
        <dbReference type="SAM" id="Phobius"/>
    </source>
</evidence>
<keyword evidence="3" id="KW-0862">Zinc</keyword>
<dbReference type="InterPro" id="IPR032010">
    <property type="entry name" value="APD1-4_M"/>
</dbReference>
<dbReference type="InterPro" id="IPR004993">
    <property type="entry name" value="GH3"/>
</dbReference>
<reference evidence="7" key="2">
    <citation type="journal article" date="2022" name="Hortic Res">
        <title>The genome of Dioscorea zingiberensis sheds light on the biosynthesis, origin and evolution of the medicinally important diosgenin saponins.</title>
        <authorList>
            <person name="Li Y."/>
            <person name="Tan C."/>
            <person name="Li Z."/>
            <person name="Guo J."/>
            <person name="Li S."/>
            <person name="Chen X."/>
            <person name="Wang C."/>
            <person name="Dai X."/>
            <person name="Yang H."/>
            <person name="Song W."/>
            <person name="Hou L."/>
            <person name="Xu J."/>
            <person name="Tong Z."/>
            <person name="Xu A."/>
            <person name="Yuan X."/>
            <person name="Wang W."/>
            <person name="Yang Q."/>
            <person name="Chen L."/>
            <person name="Sun Z."/>
            <person name="Wang K."/>
            <person name="Pan B."/>
            <person name="Chen J."/>
            <person name="Bao Y."/>
            <person name="Liu F."/>
            <person name="Qi X."/>
            <person name="Gang D.R."/>
            <person name="Wen J."/>
            <person name="Li J."/>
        </authorList>
    </citation>
    <scope>NUCLEOTIDE SEQUENCE</scope>
    <source>
        <strain evidence="7">Dzin_1.0</strain>
    </source>
</reference>
<keyword evidence="8" id="KW-1185">Reference proteome</keyword>
<dbReference type="Pfam" id="PF23571">
    <property type="entry name" value="GH3_M"/>
    <property type="match status" value="1"/>
</dbReference>
<dbReference type="OrthoDB" id="10004661at2759"/>
<dbReference type="PANTHER" id="PTHR31901">
    <property type="entry name" value="GH3 DOMAIN-CONTAINING PROTEIN"/>
    <property type="match status" value="1"/>
</dbReference>
<proteinExistence type="inferred from homology"/>
<keyword evidence="3" id="KW-0479">Metal-binding</keyword>
<feature type="region of interest" description="Disordered" evidence="4">
    <location>
        <begin position="937"/>
        <end position="972"/>
    </location>
</feature>
<dbReference type="Pfam" id="PF03321">
    <property type="entry name" value="GH3"/>
    <property type="match status" value="1"/>
</dbReference>
<protein>
    <recommendedName>
        <fullName evidence="6">RING-type domain-containing protein</fullName>
    </recommendedName>
</protein>
<reference evidence="7" key="1">
    <citation type="submission" date="2021-03" db="EMBL/GenBank/DDBJ databases">
        <authorList>
            <person name="Li Z."/>
            <person name="Yang C."/>
        </authorList>
    </citation>
    <scope>NUCLEOTIDE SEQUENCE</scope>
    <source>
        <strain evidence="7">Dzin_1.0</strain>
        <tissue evidence="7">Leaf</tissue>
    </source>
</reference>
<dbReference type="Pfam" id="PF13920">
    <property type="entry name" value="zf-C3HC4_3"/>
    <property type="match status" value="1"/>
</dbReference>
<dbReference type="GO" id="GO:0016881">
    <property type="term" value="F:acid-amino acid ligase activity"/>
    <property type="evidence" value="ECO:0007669"/>
    <property type="project" value="TreeGrafter"/>
</dbReference>
<dbReference type="InterPro" id="IPR001841">
    <property type="entry name" value="Znf_RING"/>
</dbReference>
<dbReference type="Pfam" id="PF16040">
    <property type="entry name" value="APD1-4_N"/>
    <property type="match status" value="1"/>
</dbReference>
<dbReference type="Gene3D" id="3.30.40.10">
    <property type="entry name" value="Zinc/RING finger domain, C3HC4 (zinc finger)"/>
    <property type="match status" value="1"/>
</dbReference>
<dbReference type="EMBL" id="JAGGNH010000002">
    <property type="protein sequence ID" value="KAJ0980257.1"/>
    <property type="molecule type" value="Genomic_DNA"/>
</dbReference>
<keyword evidence="2" id="KW-0436">Ligase</keyword>
<dbReference type="Proteomes" id="UP001085076">
    <property type="component" value="Miscellaneous, Linkage group lg02"/>
</dbReference>
<dbReference type="GO" id="GO:0005737">
    <property type="term" value="C:cytoplasm"/>
    <property type="evidence" value="ECO:0007669"/>
    <property type="project" value="TreeGrafter"/>
</dbReference>
<dbReference type="SUPFAM" id="SSF57850">
    <property type="entry name" value="RING/U-box"/>
    <property type="match status" value="1"/>
</dbReference>
<evidence type="ECO:0000256" key="3">
    <source>
        <dbReference type="PROSITE-ProRule" id="PRU00175"/>
    </source>
</evidence>
<feature type="region of interest" description="Disordered" evidence="4">
    <location>
        <begin position="1033"/>
        <end position="1057"/>
    </location>
</feature>
<feature type="domain" description="RING-type" evidence="6">
    <location>
        <begin position="877"/>
        <end position="917"/>
    </location>
</feature>
<accession>A0A9D5CWG5</accession>
<dbReference type="SMART" id="SM00184">
    <property type="entry name" value="RING"/>
    <property type="match status" value="1"/>
</dbReference>
<comment type="similarity">
    <text evidence="1">Belongs to the IAA-amido conjugating enzyme family.</text>
</comment>
<comment type="caution">
    <text evidence="7">The sequence shown here is derived from an EMBL/GenBank/DDBJ whole genome shotgun (WGS) entry which is preliminary data.</text>
</comment>
<feature type="transmembrane region" description="Helical" evidence="5">
    <location>
        <begin position="802"/>
        <end position="820"/>
    </location>
</feature>
<evidence type="ECO:0000313" key="7">
    <source>
        <dbReference type="EMBL" id="KAJ0980257.1"/>
    </source>
</evidence>
<feature type="compositionally biased region" description="Low complexity" evidence="4">
    <location>
        <begin position="951"/>
        <end position="960"/>
    </location>
</feature>
<evidence type="ECO:0000313" key="8">
    <source>
        <dbReference type="Proteomes" id="UP001085076"/>
    </source>
</evidence>
<evidence type="ECO:0000259" key="6">
    <source>
        <dbReference type="PROSITE" id="PS50089"/>
    </source>
</evidence>
<dbReference type="InterPro" id="IPR055378">
    <property type="entry name" value="GH3_C"/>
</dbReference>
<dbReference type="InterPro" id="IPR013083">
    <property type="entry name" value="Znf_RING/FYVE/PHD"/>
</dbReference>
<keyword evidence="5" id="KW-1133">Transmembrane helix</keyword>
<name>A0A9D5CWG5_9LILI</name>
<evidence type="ECO:0000256" key="1">
    <source>
        <dbReference type="ARBA" id="ARBA00008068"/>
    </source>
</evidence>
<dbReference type="PANTHER" id="PTHR31901:SF96">
    <property type="entry name" value="INDOLE-3-ACETIC ACID-AMIDO SYNTHETASE GH3.1-RELATED"/>
    <property type="match status" value="1"/>
</dbReference>
<evidence type="ECO:0000256" key="2">
    <source>
        <dbReference type="ARBA" id="ARBA00022598"/>
    </source>
</evidence>
<dbReference type="Pfam" id="PF23572">
    <property type="entry name" value="GH3_C"/>
    <property type="match status" value="1"/>
</dbReference>
<sequence>MAIQSSLSTPLGEAACENDAKILNFIEEATTNTDEIQEKILAEILSRNAETEYLQRYKLGGATDRETFKSKVPVVTYEDLLPDIQRIANGDRSPILSAHPISEFLTSSGTSAGERKLMPTIQEEVDRRQLLYSLLMPVMNLYVPELDKGKGLYFLFVKSETKTPGGLVARPVLTSYYNSDQFRKRPFDPYNVYTSPTAAILCPDSFQSMYSQMLCGLLHRLDVNRVGAVFASGLLRAIRFLQLHWQQLSLDIATGNLSPNITNPAIRNAISPILNPDPELSAFIISQCSSGDWAGIIKRIWPNTKYLDVIVTGAMAQYIPTLEFYGGGLPMACTMYASSECYFGINLRPMCHPSDVTYTIMPMMGYFEFLPYQHSSSGDLVDLANLEVGKEYELVITTYSGLCRYRVGDILLVTGYHNAAPEFRFIRRKNVLLSIESDKTDEAELQQAVARASDLIKPFGASVVEYTSQADTKVIPGHYVIYWELLLKSAAEMPSGEVLEKCCLEMEEAMNTVYRQSRVADGSIGPLEIRVVKPGTFEELMDYAISRGASINQYKVPRVNKKCARALIPFLVWFFVALRLWYGNYGNNRLVLGPSSSRIVKTSSVFVKEINVKGKENKGLFLYGFSDRPELGSETNNSTTRYSLFLDSFNHQEFSLWLNKGSKLSMKWNVDVLHGGVTNGDQVLLVLINKGHRQNLKSLKRYEYLESQEINEVKYIVEEDNTYNIAIQNLNPQSIAMDLNVSVSSTMYDTTKATSFCSVTNTTCKLKLDFPRSHYFVLTTPNSEDIHGEEWSSVEITFTVRIVIYFFIFGMIMAVVWIILHQLDECGNAQRERTQEERESEPILATKEILCKYGTSEDPETSLSGSFNDQLYDEKICILCYEESRTCFFTPCGHSISCFSCAQRIMKEENKLCPICRRLIHKLRKLPAVIPGPATKKTKIPITPFPPSPPVAATRIPPARRSTRPERRSPSRSPFVLVAQALVLHGDRTSCEHCVLRNREPPGRGGGWILVAVAVAIDHGDGAHDPVVVGEALDGDREAPRGALPRSMKGGSWRSWR</sequence>
<dbReference type="PROSITE" id="PS50089">
    <property type="entry name" value="ZF_RING_2"/>
    <property type="match status" value="1"/>
</dbReference>
<dbReference type="InterPro" id="IPR055377">
    <property type="entry name" value="GH3_M"/>
</dbReference>
<dbReference type="InterPro" id="IPR032008">
    <property type="entry name" value="APD1-4_N"/>
</dbReference>
<dbReference type="GO" id="GO:0008270">
    <property type="term" value="F:zinc ion binding"/>
    <property type="evidence" value="ECO:0007669"/>
    <property type="project" value="UniProtKB-KW"/>
</dbReference>
<dbReference type="Pfam" id="PF16041">
    <property type="entry name" value="APD1-4_M"/>
    <property type="match status" value="1"/>
</dbReference>
<keyword evidence="3" id="KW-0863">Zinc-finger</keyword>
<organism evidence="7 8">
    <name type="scientific">Dioscorea zingiberensis</name>
    <dbReference type="NCBI Taxonomy" id="325984"/>
    <lineage>
        <taxon>Eukaryota</taxon>
        <taxon>Viridiplantae</taxon>
        <taxon>Streptophyta</taxon>
        <taxon>Embryophyta</taxon>
        <taxon>Tracheophyta</taxon>
        <taxon>Spermatophyta</taxon>
        <taxon>Magnoliopsida</taxon>
        <taxon>Liliopsida</taxon>
        <taxon>Dioscoreales</taxon>
        <taxon>Dioscoreaceae</taxon>
        <taxon>Dioscorea</taxon>
    </lineage>
</organism>